<dbReference type="Pfam" id="PF11563">
    <property type="entry name" value="Protoglobin"/>
    <property type="match status" value="1"/>
</dbReference>
<protein>
    <recommendedName>
        <fullName evidence="2">Diguanylate cyclase DosC</fullName>
        <ecNumber evidence="1">2.7.7.65</ecNumber>
    </recommendedName>
    <alternativeName>
        <fullName evidence="3">Direct oxygen-sensing cyclase</fullName>
    </alternativeName>
</protein>
<dbReference type="SUPFAM" id="SSF46458">
    <property type="entry name" value="Globin-like"/>
    <property type="match status" value="1"/>
</dbReference>
<dbReference type="InterPro" id="IPR029787">
    <property type="entry name" value="Nucleotide_cyclase"/>
</dbReference>
<accession>A0ABS3KEU8</accession>
<keyword evidence="7" id="KW-1185">Reference proteome</keyword>
<reference evidence="6 7" key="1">
    <citation type="submission" date="2020-09" db="EMBL/GenBank/DDBJ databases">
        <title>Roseomonas.</title>
        <authorList>
            <person name="Zhu W."/>
        </authorList>
    </citation>
    <scope>NUCLEOTIDE SEQUENCE [LARGE SCALE GENOMIC DNA]</scope>
    <source>
        <strain evidence="6 7">1311</strain>
    </source>
</reference>
<comment type="catalytic activity">
    <reaction evidence="4">
        <text>2 GTP = 3',3'-c-di-GMP + 2 diphosphate</text>
        <dbReference type="Rhea" id="RHEA:24898"/>
        <dbReference type="ChEBI" id="CHEBI:33019"/>
        <dbReference type="ChEBI" id="CHEBI:37565"/>
        <dbReference type="ChEBI" id="CHEBI:58805"/>
        <dbReference type="EC" id="2.7.7.65"/>
    </reaction>
</comment>
<feature type="domain" description="GGDEF" evidence="5">
    <location>
        <begin position="332"/>
        <end position="465"/>
    </location>
</feature>
<dbReference type="InterPro" id="IPR009050">
    <property type="entry name" value="Globin-like_sf"/>
</dbReference>
<comment type="caution">
    <text evidence="6">The sequence shown here is derived from an EMBL/GenBank/DDBJ whole genome shotgun (WGS) entry which is preliminary data.</text>
</comment>
<dbReference type="Pfam" id="PF00990">
    <property type="entry name" value="GGDEF"/>
    <property type="match status" value="1"/>
</dbReference>
<dbReference type="InterPro" id="IPR048442">
    <property type="entry name" value="DosC_2nd"/>
</dbReference>
<evidence type="ECO:0000256" key="1">
    <source>
        <dbReference type="ARBA" id="ARBA00012528"/>
    </source>
</evidence>
<evidence type="ECO:0000256" key="2">
    <source>
        <dbReference type="ARBA" id="ARBA00015125"/>
    </source>
</evidence>
<dbReference type="EMBL" id="JACTNF010000010">
    <property type="protein sequence ID" value="MBO1075183.1"/>
    <property type="molecule type" value="Genomic_DNA"/>
</dbReference>
<dbReference type="InterPro" id="IPR012292">
    <property type="entry name" value="Globin/Proto"/>
</dbReference>
<dbReference type="NCBIfam" id="TIGR00254">
    <property type="entry name" value="GGDEF"/>
    <property type="match status" value="1"/>
</dbReference>
<dbReference type="SUPFAM" id="SSF55073">
    <property type="entry name" value="Nucleotide cyclase"/>
    <property type="match status" value="1"/>
</dbReference>
<dbReference type="PANTHER" id="PTHR45138:SF9">
    <property type="entry name" value="DIGUANYLATE CYCLASE DGCM-RELATED"/>
    <property type="match status" value="1"/>
</dbReference>
<dbReference type="CDD" id="cd01949">
    <property type="entry name" value="GGDEF"/>
    <property type="match status" value="1"/>
</dbReference>
<dbReference type="InterPro" id="IPR000160">
    <property type="entry name" value="GGDEF_dom"/>
</dbReference>
<dbReference type="Proteomes" id="UP001518990">
    <property type="component" value="Unassembled WGS sequence"/>
</dbReference>
<dbReference type="InterPro" id="IPR044398">
    <property type="entry name" value="Globin-sensor_dom"/>
</dbReference>
<evidence type="ECO:0000256" key="4">
    <source>
        <dbReference type="ARBA" id="ARBA00034247"/>
    </source>
</evidence>
<organism evidence="6 7">
    <name type="scientific">Roseomonas marmotae</name>
    <dbReference type="NCBI Taxonomy" id="2768161"/>
    <lineage>
        <taxon>Bacteria</taxon>
        <taxon>Pseudomonadati</taxon>
        <taxon>Pseudomonadota</taxon>
        <taxon>Alphaproteobacteria</taxon>
        <taxon>Acetobacterales</taxon>
        <taxon>Roseomonadaceae</taxon>
        <taxon>Roseomonas</taxon>
    </lineage>
</organism>
<dbReference type="Pfam" id="PF21118">
    <property type="entry name" value="DosC_2nd"/>
    <property type="match status" value="1"/>
</dbReference>
<evidence type="ECO:0000313" key="7">
    <source>
        <dbReference type="Proteomes" id="UP001518990"/>
    </source>
</evidence>
<dbReference type="RefSeq" id="WP_237182407.1">
    <property type="nucleotide sequence ID" value="NZ_CP061091.1"/>
</dbReference>
<dbReference type="Gene3D" id="1.10.490.10">
    <property type="entry name" value="Globins"/>
    <property type="match status" value="1"/>
</dbReference>
<dbReference type="SMART" id="SM00267">
    <property type="entry name" value="GGDEF"/>
    <property type="match status" value="1"/>
</dbReference>
<evidence type="ECO:0000259" key="5">
    <source>
        <dbReference type="PROSITE" id="PS50887"/>
    </source>
</evidence>
<proteinExistence type="predicted"/>
<evidence type="ECO:0000313" key="6">
    <source>
        <dbReference type="EMBL" id="MBO1075183.1"/>
    </source>
</evidence>
<dbReference type="Gene3D" id="3.30.70.270">
    <property type="match status" value="1"/>
</dbReference>
<dbReference type="PROSITE" id="PS50887">
    <property type="entry name" value="GGDEF"/>
    <property type="match status" value="1"/>
</dbReference>
<dbReference type="InterPro" id="IPR050469">
    <property type="entry name" value="Diguanylate_Cyclase"/>
</dbReference>
<dbReference type="InterPro" id="IPR043128">
    <property type="entry name" value="Rev_trsase/Diguanyl_cyclase"/>
</dbReference>
<dbReference type="PANTHER" id="PTHR45138">
    <property type="entry name" value="REGULATORY COMPONENTS OF SENSORY TRANSDUCTION SYSTEM"/>
    <property type="match status" value="1"/>
</dbReference>
<gene>
    <name evidence="6" type="ORF">IAI60_11240</name>
</gene>
<evidence type="ECO:0000256" key="3">
    <source>
        <dbReference type="ARBA" id="ARBA00029839"/>
    </source>
</evidence>
<dbReference type="EC" id="2.7.7.65" evidence="1"/>
<sequence>MNGTVKIPEGASRSQTQQQWLEHVTELDSNIAQSVSDIISDNSAEFVSVFYSTLLDDEEAAPFLSHNMVNERLSHSLQKWLLRLFCDQPEDVETFAREQQAIGVAHARMQIPIHLVMQGARLLKGAIIRHLARTTLERDALVEAMIYVGALIDIAVALMNQAFVKDTRRGAQTDEAYRIFALGQDISLERETQRAALLEWSQGVLFSLYSHPPGAPLPSLGSSDFGLWLHHKAGIMFQGASALDEIRASMREVDQLLLPAIVRARHADSPTVARQLEELQNKITEMKYLLSSLFQAAAALENGRDPLTRALNRRFLPSILSREVTLAAQSDSSFSLVMIDVDHFKEVNDRFGHSGGDVVLAQVAETIQESCRMGDFIFRYGGEEFLIALVETDSAKALQVADRIRRDLEAKEIRLADGSSLRVTLSAGIATFNGHPDYTHLVNAADLALYRAKRAGRNRCVLAEEPA</sequence>
<name>A0ABS3KEU8_9PROT</name>